<dbReference type="GO" id="GO:0006355">
    <property type="term" value="P:regulation of DNA-templated transcription"/>
    <property type="evidence" value="ECO:0007669"/>
    <property type="project" value="InterPro"/>
</dbReference>
<dbReference type="CDD" id="cd00082">
    <property type="entry name" value="HisKA"/>
    <property type="match status" value="1"/>
</dbReference>
<dbReference type="PRINTS" id="PR00344">
    <property type="entry name" value="BCTRLSENSOR"/>
</dbReference>
<dbReference type="InterPro" id="IPR036890">
    <property type="entry name" value="HATPase_C_sf"/>
</dbReference>
<feature type="domain" description="Response regulatory" evidence="11">
    <location>
        <begin position="529"/>
        <end position="648"/>
    </location>
</feature>
<evidence type="ECO:0000256" key="2">
    <source>
        <dbReference type="ARBA" id="ARBA00012438"/>
    </source>
</evidence>
<dbReference type="Pfam" id="PF02518">
    <property type="entry name" value="HATPase_c"/>
    <property type="match status" value="1"/>
</dbReference>
<keyword evidence="7" id="KW-0067">ATP-binding</keyword>
<name>A0A537LFD8_9BACT</name>
<dbReference type="InterPro" id="IPR000014">
    <property type="entry name" value="PAS"/>
</dbReference>
<dbReference type="Gene3D" id="3.30.450.20">
    <property type="entry name" value="PAS domain"/>
    <property type="match status" value="2"/>
</dbReference>
<feature type="domain" description="PAS" evidence="12">
    <location>
        <begin position="163"/>
        <end position="202"/>
    </location>
</feature>
<dbReference type="SUPFAM" id="SSF47384">
    <property type="entry name" value="Homodimeric domain of signal transducing histidine kinase"/>
    <property type="match status" value="1"/>
</dbReference>
<evidence type="ECO:0000256" key="8">
    <source>
        <dbReference type="ARBA" id="ARBA00023012"/>
    </source>
</evidence>
<dbReference type="PANTHER" id="PTHR43065:SF10">
    <property type="entry name" value="PEROXIDE STRESS-ACTIVATED HISTIDINE KINASE MAK3"/>
    <property type="match status" value="1"/>
</dbReference>
<evidence type="ECO:0000256" key="9">
    <source>
        <dbReference type="PROSITE-ProRule" id="PRU00169"/>
    </source>
</evidence>
<evidence type="ECO:0000256" key="7">
    <source>
        <dbReference type="ARBA" id="ARBA00022840"/>
    </source>
</evidence>
<dbReference type="PROSITE" id="PS50112">
    <property type="entry name" value="PAS"/>
    <property type="match status" value="2"/>
</dbReference>
<dbReference type="NCBIfam" id="TIGR00229">
    <property type="entry name" value="sensory_box"/>
    <property type="match status" value="1"/>
</dbReference>
<evidence type="ECO:0000313" key="14">
    <source>
        <dbReference type="Proteomes" id="UP000319353"/>
    </source>
</evidence>
<keyword evidence="8" id="KW-0902">Two-component regulatory system</keyword>
<dbReference type="InterPro" id="IPR036097">
    <property type="entry name" value="HisK_dim/P_sf"/>
</dbReference>
<dbReference type="PANTHER" id="PTHR43065">
    <property type="entry name" value="SENSOR HISTIDINE KINASE"/>
    <property type="match status" value="1"/>
</dbReference>
<feature type="domain" description="Histidine kinase" evidence="10">
    <location>
        <begin position="299"/>
        <end position="510"/>
    </location>
</feature>
<dbReference type="SMART" id="SM00091">
    <property type="entry name" value="PAS"/>
    <property type="match status" value="2"/>
</dbReference>
<comment type="caution">
    <text evidence="13">The sequence shown here is derived from an EMBL/GenBank/DDBJ whole genome shotgun (WGS) entry which is preliminary data.</text>
</comment>
<feature type="domain" description="PAS" evidence="12">
    <location>
        <begin position="43"/>
        <end position="106"/>
    </location>
</feature>
<dbReference type="InterPro" id="IPR003594">
    <property type="entry name" value="HATPase_dom"/>
</dbReference>
<evidence type="ECO:0000256" key="4">
    <source>
        <dbReference type="ARBA" id="ARBA00022679"/>
    </source>
</evidence>
<dbReference type="GO" id="GO:0000155">
    <property type="term" value="F:phosphorelay sensor kinase activity"/>
    <property type="evidence" value="ECO:0007669"/>
    <property type="project" value="InterPro"/>
</dbReference>
<evidence type="ECO:0000256" key="6">
    <source>
        <dbReference type="ARBA" id="ARBA00022777"/>
    </source>
</evidence>
<dbReference type="InterPro" id="IPR035965">
    <property type="entry name" value="PAS-like_dom_sf"/>
</dbReference>
<dbReference type="InterPro" id="IPR011006">
    <property type="entry name" value="CheY-like_superfamily"/>
</dbReference>
<dbReference type="Pfam" id="PF00989">
    <property type="entry name" value="PAS"/>
    <property type="match status" value="1"/>
</dbReference>
<dbReference type="CDD" id="cd00130">
    <property type="entry name" value="PAS"/>
    <property type="match status" value="2"/>
</dbReference>
<dbReference type="Pfam" id="PF08448">
    <property type="entry name" value="PAS_4"/>
    <property type="match status" value="1"/>
</dbReference>
<reference evidence="13 14" key="1">
    <citation type="journal article" date="2019" name="Nat. Microbiol.">
        <title>Mediterranean grassland soil C-N compound turnover is dependent on rainfall and depth, and is mediated by genomically divergent microorganisms.</title>
        <authorList>
            <person name="Diamond S."/>
            <person name="Andeer P.F."/>
            <person name="Li Z."/>
            <person name="Crits-Christoph A."/>
            <person name="Burstein D."/>
            <person name="Anantharaman K."/>
            <person name="Lane K.R."/>
            <person name="Thomas B.C."/>
            <person name="Pan C."/>
            <person name="Northen T.R."/>
            <person name="Banfield J.F."/>
        </authorList>
    </citation>
    <scope>NUCLEOTIDE SEQUENCE [LARGE SCALE GENOMIC DNA]</scope>
    <source>
        <strain evidence="13">NP_4</strain>
    </source>
</reference>
<dbReference type="PROSITE" id="PS50110">
    <property type="entry name" value="RESPONSE_REGULATORY"/>
    <property type="match status" value="1"/>
</dbReference>
<proteinExistence type="predicted"/>
<dbReference type="InterPro" id="IPR013656">
    <property type="entry name" value="PAS_4"/>
</dbReference>
<evidence type="ECO:0000256" key="1">
    <source>
        <dbReference type="ARBA" id="ARBA00000085"/>
    </source>
</evidence>
<evidence type="ECO:0000313" key="13">
    <source>
        <dbReference type="EMBL" id="TMJ06731.1"/>
    </source>
</evidence>
<accession>A0A537LFD8</accession>
<protein>
    <recommendedName>
        <fullName evidence="2">histidine kinase</fullName>
        <ecNumber evidence="2">2.7.13.3</ecNumber>
    </recommendedName>
</protein>
<dbReference type="GO" id="GO:0005524">
    <property type="term" value="F:ATP binding"/>
    <property type="evidence" value="ECO:0007669"/>
    <property type="project" value="UniProtKB-KW"/>
</dbReference>
<keyword evidence="6" id="KW-0418">Kinase</keyword>
<sequence length="650" mass="70543">MTRTRVLRTVGGSQASPGPVAPAIGQRGIHFRGTPHHVDAQALLDTLDLGVVVIAPDWTIAQWSAAACRITGLTADRVLGRTFWVAFPTARGTHVEQVLQDVLADGQPRTILAPARPEFPALVFETRVTRGPRNHLVMAFRQVREELPPESRAAQLVDAFETERRLYVQLFASLPTPALVLAADGQILDANPEGARLLGVSEVLALRGRALADWAPAAQRAPLAAGLRDAITRRQELRFTVEFAGEPARDVHAVVVNVDPARAAPTLLLVAVDVSRELLLQRRLLQADRLSQLGALVSGVAHELNNPLAAIAAFAELLAVDPPQQTDLKESAEIIRCEAMRAGRIVRTLLDFARQRPRMEVAVDLAEIVERVLALQRSAFKKARVRVVVSLPDDLPVVTGDPQELQQVFLNAVVNARQAIDGTGRPGQITIAAGRTDHHVLVTVDDTGPGVPPELLERVFEPFFTTKGEQGTGLGLAISFGLVRTMGGRMWIQNVEGGGARLSFELPMDTAPAASPAPTPFQPAARPLSVFVVDDEEGVRRGMVLLAKRLGHEVTSVADFASAAQHLAAPGARFDAVLLDVHLDEDHTGFDLFERLRLAGRGQERRIVFTTGDSISPQTRDALQRSERPVLRKPFSLEELREMLERVASG</sequence>
<evidence type="ECO:0000259" key="12">
    <source>
        <dbReference type="PROSITE" id="PS50112"/>
    </source>
</evidence>
<dbReference type="PROSITE" id="PS50109">
    <property type="entry name" value="HIS_KIN"/>
    <property type="match status" value="1"/>
</dbReference>
<dbReference type="EMBL" id="VBAL01000009">
    <property type="protein sequence ID" value="TMJ06731.1"/>
    <property type="molecule type" value="Genomic_DNA"/>
</dbReference>
<dbReference type="CDD" id="cd00156">
    <property type="entry name" value="REC"/>
    <property type="match status" value="1"/>
</dbReference>
<dbReference type="AlphaFoldDB" id="A0A537LFD8"/>
<comment type="catalytic activity">
    <reaction evidence="1">
        <text>ATP + protein L-histidine = ADP + protein N-phospho-L-histidine.</text>
        <dbReference type="EC" id="2.7.13.3"/>
    </reaction>
</comment>
<dbReference type="SMART" id="SM00387">
    <property type="entry name" value="HATPase_c"/>
    <property type="match status" value="1"/>
</dbReference>
<dbReference type="Proteomes" id="UP000319353">
    <property type="component" value="Unassembled WGS sequence"/>
</dbReference>
<dbReference type="InterPro" id="IPR001789">
    <property type="entry name" value="Sig_transdc_resp-reg_receiver"/>
</dbReference>
<dbReference type="InterPro" id="IPR003661">
    <property type="entry name" value="HisK_dim/P_dom"/>
</dbReference>
<evidence type="ECO:0000259" key="10">
    <source>
        <dbReference type="PROSITE" id="PS50109"/>
    </source>
</evidence>
<dbReference type="InterPro" id="IPR005467">
    <property type="entry name" value="His_kinase_dom"/>
</dbReference>
<feature type="modified residue" description="4-aspartylphosphate" evidence="9">
    <location>
        <position position="580"/>
    </location>
</feature>
<evidence type="ECO:0000259" key="11">
    <source>
        <dbReference type="PROSITE" id="PS50110"/>
    </source>
</evidence>
<evidence type="ECO:0000256" key="3">
    <source>
        <dbReference type="ARBA" id="ARBA00022553"/>
    </source>
</evidence>
<dbReference type="Pfam" id="PF00072">
    <property type="entry name" value="Response_reg"/>
    <property type="match status" value="1"/>
</dbReference>
<dbReference type="Gene3D" id="3.30.565.10">
    <property type="entry name" value="Histidine kinase-like ATPase, C-terminal domain"/>
    <property type="match status" value="1"/>
</dbReference>
<dbReference type="InterPro" id="IPR013767">
    <property type="entry name" value="PAS_fold"/>
</dbReference>
<dbReference type="EC" id="2.7.13.3" evidence="2"/>
<dbReference type="Gene3D" id="1.10.287.130">
    <property type="match status" value="1"/>
</dbReference>
<dbReference type="Gene3D" id="3.40.50.2300">
    <property type="match status" value="1"/>
</dbReference>
<dbReference type="SUPFAM" id="SSF52172">
    <property type="entry name" value="CheY-like"/>
    <property type="match status" value="1"/>
</dbReference>
<gene>
    <name evidence="13" type="ORF">E6H01_00585</name>
</gene>
<dbReference type="SUPFAM" id="SSF55785">
    <property type="entry name" value="PYP-like sensor domain (PAS domain)"/>
    <property type="match status" value="2"/>
</dbReference>
<keyword evidence="5" id="KW-0547">Nucleotide-binding</keyword>
<dbReference type="SMART" id="SM00388">
    <property type="entry name" value="HisKA"/>
    <property type="match status" value="1"/>
</dbReference>
<dbReference type="Pfam" id="PF00512">
    <property type="entry name" value="HisKA"/>
    <property type="match status" value="1"/>
</dbReference>
<organism evidence="13 14">
    <name type="scientific">Candidatus Segetimicrobium genomatis</name>
    <dbReference type="NCBI Taxonomy" id="2569760"/>
    <lineage>
        <taxon>Bacteria</taxon>
        <taxon>Bacillati</taxon>
        <taxon>Candidatus Sysuimicrobiota</taxon>
        <taxon>Candidatus Sysuimicrobiia</taxon>
        <taxon>Candidatus Sysuimicrobiales</taxon>
        <taxon>Candidatus Segetimicrobiaceae</taxon>
        <taxon>Candidatus Segetimicrobium</taxon>
    </lineage>
</organism>
<evidence type="ECO:0000256" key="5">
    <source>
        <dbReference type="ARBA" id="ARBA00022741"/>
    </source>
</evidence>
<keyword evidence="4" id="KW-0808">Transferase</keyword>
<dbReference type="SMART" id="SM00448">
    <property type="entry name" value="REC"/>
    <property type="match status" value="1"/>
</dbReference>
<keyword evidence="3 9" id="KW-0597">Phosphoprotein</keyword>
<dbReference type="SUPFAM" id="SSF55874">
    <property type="entry name" value="ATPase domain of HSP90 chaperone/DNA topoisomerase II/histidine kinase"/>
    <property type="match status" value="1"/>
</dbReference>
<dbReference type="InterPro" id="IPR004358">
    <property type="entry name" value="Sig_transdc_His_kin-like_C"/>
</dbReference>